<keyword evidence="4" id="KW-0966">Cell projection</keyword>
<evidence type="ECO:0000313" key="9">
    <source>
        <dbReference type="EMBL" id="KAA0150526.1"/>
    </source>
</evidence>
<comment type="similarity">
    <text evidence="5">Belongs to the CFAP91 family.</text>
</comment>
<organism evidence="9 10">
    <name type="scientific">Cafeteria roenbergensis</name>
    <name type="common">Marine flagellate</name>
    <dbReference type="NCBI Taxonomy" id="33653"/>
    <lineage>
        <taxon>Eukaryota</taxon>
        <taxon>Sar</taxon>
        <taxon>Stramenopiles</taxon>
        <taxon>Bigyra</taxon>
        <taxon>Opalozoa</taxon>
        <taxon>Bicosoecida</taxon>
        <taxon>Cafeteriaceae</taxon>
        <taxon>Cafeteria</taxon>
    </lineage>
</organism>
<dbReference type="PANTHER" id="PTHR22455">
    <property type="entry name" value="CILIA- AND FLAGELLA-ASSOCIATED PROTEIN 91"/>
    <property type="match status" value="1"/>
</dbReference>
<feature type="region of interest" description="Disordered" evidence="7">
    <location>
        <begin position="547"/>
        <end position="659"/>
    </location>
</feature>
<dbReference type="Pfam" id="PF14738">
    <property type="entry name" value="CFAP91"/>
    <property type="match status" value="1"/>
</dbReference>
<keyword evidence="3" id="KW-0206">Cytoskeleton</keyword>
<dbReference type="InterPro" id="IPR032840">
    <property type="entry name" value="CFAP91_dom"/>
</dbReference>
<evidence type="ECO:0000256" key="2">
    <source>
        <dbReference type="ARBA" id="ARBA00022490"/>
    </source>
</evidence>
<evidence type="ECO:0000313" key="10">
    <source>
        <dbReference type="Proteomes" id="UP000325113"/>
    </source>
</evidence>
<dbReference type="PANTHER" id="PTHR22455:SF10">
    <property type="entry name" value="CILIA- AND FLAGELLA-ASSOCIATED PROTEIN 91"/>
    <property type="match status" value="1"/>
</dbReference>
<comment type="caution">
    <text evidence="9">The sequence shown here is derived from an EMBL/GenBank/DDBJ whole genome shotgun (WGS) entry which is preliminary data.</text>
</comment>
<evidence type="ECO:0000259" key="8">
    <source>
        <dbReference type="Pfam" id="PF14738"/>
    </source>
</evidence>
<protein>
    <recommendedName>
        <fullName evidence="6">Cilia- and flagella-associated protein 91</fullName>
    </recommendedName>
</protein>
<feature type="compositionally biased region" description="Low complexity" evidence="7">
    <location>
        <begin position="570"/>
        <end position="625"/>
    </location>
</feature>
<evidence type="ECO:0000256" key="6">
    <source>
        <dbReference type="ARBA" id="ARBA00029555"/>
    </source>
</evidence>
<accession>A0A5A8CBS3</accession>
<dbReference type="AlphaFoldDB" id="A0A5A8CBS3"/>
<dbReference type="Proteomes" id="UP000325113">
    <property type="component" value="Unassembled WGS sequence"/>
</dbReference>
<evidence type="ECO:0000256" key="5">
    <source>
        <dbReference type="ARBA" id="ARBA00029468"/>
    </source>
</evidence>
<name>A0A5A8CBS3_CAFRO</name>
<gene>
    <name evidence="9" type="ORF">FNF31_07008</name>
</gene>
<evidence type="ECO:0000256" key="1">
    <source>
        <dbReference type="ARBA" id="ARBA00004430"/>
    </source>
</evidence>
<comment type="subcellular location">
    <subcellularLocation>
        <location evidence="1">Cytoplasm</location>
        <location evidence="1">Cytoskeleton</location>
        <location evidence="1">Cilium axoneme</location>
    </subcellularLocation>
</comment>
<feature type="compositionally biased region" description="Basic and acidic residues" evidence="7">
    <location>
        <begin position="486"/>
        <end position="507"/>
    </location>
</feature>
<feature type="region of interest" description="Disordered" evidence="7">
    <location>
        <begin position="481"/>
        <end position="508"/>
    </location>
</feature>
<evidence type="ECO:0000256" key="7">
    <source>
        <dbReference type="SAM" id="MobiDB-lite"/>
    </source>
</evidence>
<proteinExistence type="inferred from homology"/>
<dbReference type="InterPro" id="IPR026720">
    <property type="entry name" value="CFAP91"/>
</dbReference>
<keyword evidence="2" id="KW-0963">Cytoplasm</keyword>
<feature type="domain" description="CFAP91" evidence="8">
    <location>
        <begin position="191"/>
        <end position="308"/>
    </location>
</feature>
<dbReference type="EMBL" id="VLTM01000122">
    <property type="protein sequence ID" value="KAA0150526.1"/>
    <property type="molecule type" value="Genomic_DNA"/>
</dbReference>
<dbReference type="GO" id="GO:0005930">
    <property type="term" value="C:axoneme"/>
    <property type="evidence" value="ECO:0007669"/>
    <property type="project" value="UniProtKB-SubCell"/>
</dbReference>
<sequence>MATRTVQETRRYDHLYDPTFTAGSNRAAAQAQEAAMFRGVERLPDARNMFSEIRRFPRAGYRLPRKGDLPAHVEQQAMADPASAAERSAEPMAVTLRNAEAATSVTGAFRHKYFTPGPTPSGQTVVLDKSEAPMQREPAPLTAAETRRAVREAHSGAETALDSHLVSAEPTPTAVATADGSSLVPARTVGVQTLYRDGEAQTDPFSAPYTVSASAKQEPEVLAIAHLRFGAPEGSALPASDAEVALIQRLRARKELEAALPPMTDEVGFATRKALMQQKELEDWRFREAELDGANDGRVGAVAEALEEPAGAGGGSAAPGQLMASAAPSSANVTAAAVKGALGRSSVDPLRVPAWRCAKATSVRPSTPNFSAEDETAAEAELEQAVLLVQRLLRGRTVQNQLTDGKSRRMALIREIRLDLLRQAERRRVEEEEESADAARRLQRDEDATLARLAGDAGSATLDFLAKELVRTEQKRRIARIAGRAATERRRREAEEGGRRQAEESVRAKQAMVWRQLGRVHEAGAASLVRETIDEAMADMAAELAEQEVRGSASGSATGSAVGGAGGADSGPASGRRGSGPPAAASGAAETSGAAADAASAADVAADVVRAAADAASTEQSSADAAAEESRFEEAARGALQDAGVSPRPESATQRQAAE</sequence>
<reference evidence="9 10" key="1">
    <citation type="submission" date="2019-07" db="EMBL/GenBank/DDBJ databases">
        <title>Genomes of Cafeteria roenbergensis.</title>
        <authorList>
            <person name="Fischer M.G."/>
            <person name="Hackl T."/>
            <person name="Roman M."/>
        </authorList>
    </citation>
    <scope>NUCLEOTIDE SEQUENCE [LARGE SCALE GENOMIC DNA]</scope>
    <source>
        <strain evidence="9 10">Cflag</strain>
    </source>
</reference>
<feature type="compositionally biased region" description="Low complexity" evidence="7">
    <location>
        <begin position="547"/>
        <end position="560"/>
    </location>
</feature>
<evidence type="ECO:0000256" key="3">
    <source>
        <dbReference type="ARBA" id="ARBA00023212"/>
    </source>
</evidence>
<evidence type="ECO:0000256" key="4">
    <source>
        <dbReference type="ARBA" id="ARBA00023273"/>
    </source>
</evidence>